<dbReference type="SUPFAM" id="SSF55486">
    <property type="entry name" value="Metalloproteases ('zincins'), catalytic domain"/>
    <property type="match status" value="1"/>
</dbReference>
<evidence type="ECO:0000256" key="15">
    <source>
        <dbReference type="PROSITE-ProRule" id="PRU01011"/>
    </source>
</evidence>
<evidence type="ECO:0000256" key="1">
    <source>
        <dbReference type="ARBA" id="ARBA00010370"/>
    </source>
</evidence>
<evidence type="ECO:0000256" key="10">
    <source>
        <dbReference type="ARBA" id="ARBA00023145"/>
    </source>
</evidence>
<comment type="cofactor">
    <cofactor evidence="14">
        <name>Ca(2+)</name>
        <dbReference type="ChEBI" id="CHEBI:29108"/>
    </cofactor>
    <text evidence="14">Can bind about 5 Ca(2+) ions per subunit.</text>
</comment>
<dbReference type="GO" id="GO:0006508">
    <property type="term" value="P:proteolysis"/>
    <property type="evidence" value="ECO:0007669"/>
    <property type="project" value="UniProtKB-KW"/>
</dbReference>
<feature type="repeat" description="Hemopexin" evidence="15">
    <location>
        <begin position="433"/>
        <end position="479"/>
    </location>
</feature>
<dbReference type="InterPro" id="IPR036375">
    <property type="entry name" value="Hemopexin-like_dom_sf"/>
</dbReference>
<dbReference type="Gene3D" id="3.40.390.10">
    <property type="entry name" value="Collagenase (Catalytic Domain)"/>
    <property type="match status" value="1"/>
</dbReference>
<dbReference type="FunFam" id="3.40.390.10:FF:000022">
    <property type="entry name" value="Matrix metalloproteinase 1, isoform C"/>
    <property type="match status" value="1"/>
</dbReference>
<keyword evidence="3 13" id="KW-0479">Metal-binding</keyword>
<keyword evidence="18" id="KW-1185">Reference proteome</keyword>
<feature type="binding site" evidence="14">
    <location>
        <position position="220"/>
    </location>
    <ligand>
        <name>Ca(2+)</name>
        <dbReference type="ChEBI" id="CHEBI:29108"/>
        <label>2</label>
    </ligand>
</feature>
<dbReference type="OrthoDB" id="406838at2759"/>
<dbReference type="Pfam" id="PF00413">
    <property type="entry name" value="Peptidase_M10"/>
    <property type="match status" value="1"/>
</dbReference>
<evidence type="ECO:0000256" key="3">
    <source>
        <dbReference type="ARBA" id="ARBA00022723"/>
    </source>
</evidence>
<evidence type="ECO:0000259" key="16">
    <source>
        <dbReference type="SMART" id="SM00235"/>
    </source>
</evidence>
<dbReference type="InterPro" id="IPR033739">
    <property type="entry name" value="M10A_MMP"/>
</dbReference>
<organism evidence="17 18">
    <name type="scientific">Hermetia illucens</name>
    <name type="common">Black soldier fly</name>
    <dbReference type="NCBI Taxonomy" id="343691"/>
    <lineage>
        <taxon>Eukaryota</taxon>
        <taxon>Metazoa</taxon>
        <taxon>Ecdysozoa</taxon>
        <taxon>Arthropoda</taxon>
        <taxon>Hexapoda</taxon>
        <taxon>Insecta</taxon>
        <taxon>Pterygota</taxon>
        <taxon>Neoptera</taxon>
        <taxon>Endopterygota</taxon>
        <taxon>Diptera</taxon>
        <taxon>Brachycera</taxon>
        <taxon>Stratiomyomorpha</taxon>
        <taxon>Stratiomyidae</taxon>
        <taxon>Hermetiinae</taxon>
        <taxon>Hermetia</taxon>
    </lineage>
</organism>
<dbReference type="PANTHER" id="PTHR10201">
    <property type="entry name" value="MATRIX METALLOPROTEINASE"/>
    <property type="match status" value="1"/>
</dbReference>
<feature type="binding site" evidence="14">
    <location>
        <position position="192"/>
    </location>
    <ligand>
        <name>Zn(2+)</name>
        <dbReference type="ChEBI" id="CHEBI:29105"/>
        <label>1</label>
    </ligand>
</feature>
<dbReference type="GO" id="GO:0004222">
    <property type="term" value="F:metalloendopeptidase activity"/>
    <property type="evidence" value="ECO:0007669"/>
    <property type="project" value="InterPro"/>
</dbReference>
<dbReference type="AlphaFoldDB" id="A0A7R8V166"/>
<evidence type="ECO:0000256" key="4">
    <source>
        <dbReference type="ARBA" id="ARBA00022729"/>
    </source>
</evidence>
<keyword evidence="4" id="KW-0732">Signal</keyword>
<dbReference type="InterPro" id="IPR021190">
    <property type="entry name" value="Pept_M10A"/>
</dbReference>
<dbReference type="Pfam" id="PF00045">
    <property type="entry name" value="Hemopexin"/>
    <property type="match status" value="3"/>
</dbReference>
<evidence type="ECO:0000256" key="2">
    <source>
        <dbReference type="ARBA" id="ARBA00022670"/>
    </source>
</evidence>
<dbReference type="Gene3D" id="2.110.10.10">
    <property type="entry name" value="Hemopexin-like domain"/>
    <property type="match status" value="1"/>
</dbReference>
<evidence type="ECO:0000256" key="11">
    <source>
        <dbReference type="ARBA" id="ARBA00023157"/>
    </source>
</evidence>
<comment type="cofactor">
    <cofactor evidence="14">
        <name>Zn(2+)</name>
        <dbReference type="ChEBI" id="CHEBI:29105"/>
    </cofactor>
    <text evidence="14">Binds 2 Zn(2+) ions per subunit.</text>
</comment>
<dbReference type="InterPro" id="IPR036365">
    <property type="entry name" value="PGBD-like_sf"/>
</dbReference>
<keyword evidence="6" id="KW-0378">Hydrolase</keyword>
<sequence>MVWPSFDFKVKDVKHRRLWLLVAVIITVYCSKCLSYPVSSSSSPGLAVPAPEIIKFMKRFGYLDSSSSDSEALYHEEAIKDAVKNLQKFGALNQTGILDNATLQLMISPRCGVPDIDPRRSRNKRYIVGAKRWQKKKIKYFIANWSAKVGEQKVADDMAKAFNIWSQYSNLKFKRVYDPAADIIVAFGAQYHGDNYPFDGPGNILAHAFYPYEMDSFGGDIHFDEDENWKENSTDLADGVDFFAVAVHELGHSLGLAHSPIYSSIMFPYYKGPRQTNLDFDDILAMYELYIKATFDEVDDEESDEQNGGDSHTTEMVDIEQTTVHATTPSSENRSTTFEGDFETVDSHKRKHGTITTARPRTTKPSYRPTEPTKATPIIPDICEGYLDSVTAFRGDIFIFKGKYIWRLTDKHRIMEGYPIKLWDMFPFLPKHIERISASYEKPFDDTLVIFSGKQYWIYDGYSLVGNTPKLLTSLGIDGAIQEIDAAMYWPKNKRTYLFANKVFWRYNEDLSVMEPDYPKNMTRWNGLPSTIDAATSIGNATYFFKGNIYWLYNNKWIRPERGFPRRMSHDWLGCPLTQRQRIRQFRFRTRH</sequence>
<dbReference type="InterPro" id="IPR021158">
    <property type="entry name" value="Pept_M10A_Zn_BS"/>
</dbReference>
<evidence type="ECO:0000256" key="12">
    <source>
        <dbReference type="PIRSR" id="PIRSR001191-1"/>
    </source>
</evidence>
<protein>
    <recommendedName>
        <fullName evidence="16">Peptidase metallopeptidase domain-containing protein</fullName>
    </recommendedName>
</protein>
<feature type="binding site" evidence="14">
    <location>
        <position position="227"/>
    </location>
    <ligand>
        <name>Ca(2+)</name>
        <dbReference type="ChEBI" id="CHEBI:29108"/>
        <label>3</label>
    </ligand>
</feature>
<evidence type="ECO:0000256" key="9">
    <source>
        <dbReference type="ARBA" id="ARBA00023049"/>
    </source>
</evidence>
<dbReference type="InterPro" id="IPR006026">
    <property type="entry name" value="Peptidase_Metallo"/>
</dbReference>
<dbReference type="PRINTS" id="PR00138">
    <property type="entry name" value="MATRIXIN"/>
</dbReference>
<dbReference type="Pfam" id="PF01471">
    <property type="entry name" value="PG_binding_1"/>
    <property type="match status" value="1"/>
</dbReference>
<dbReference type="GO" id="GO:0005615">
    <property type="term" value="C:extracellular space"/>
    <property type="evidence" value="ECO:0007669"/>
    <property type="project" value="TreeGrafter"/>
</dbReference>
<dbReference type="PANTHER" id="PTHR10201:SF169">
    <property type="entry name" value="MATRIX METALLOPROTEINASE-16-LIKE PROTEIN"/>
    <property type="match status" value="1"/>
</dbReference>
<feature type="binding site" evidence="13">
    <location>
        <position position="252"/>
    </location>
    <ligand>
        <name>Zn(2+)</name>
        <dbReference type="ChEBI" id="CHEBI:29105"/>
        <label>2</label>
        <note>catalytic</note>
    </ligand>
</feature>
<evidence type="ECO:0000313" key="17">
    <source>
        <dbReference type="EMBL" id="CAD7090991.1"/>
    </source>
</evidence>
<dbReference type="PIRSF" id="PIRSF001191">
    <property type="entry name" value="Peptidase_M10A_matrix"/>
    <property type="match status" value="1"/>
</dbReference>
<dbReference type="InParanoid" id="A0A7R8V166"/>
<feature type="repeat" description="Hemopexin" evidence="15">
    <location>
        <begin position="529"/>
        <end position="575"/>
    </location>
</feature>
<feature type="active site" evidence="12">
    <location>
        <position position="249"/>
    </location>
</feature>
<feature type="binding site" evidence="14">
    <location>
        <position position="218"/>
    </location>
    <ligand>
        <name>Ca(2+)</name>
        <dbReference type="ChEBI" id="CHEBI:29108"/>
        <label>2</label>
    </ligand>
</feature>
<dbReference type="CDD" id="cd00094">
    <property type="entry name" value="HX"/>
    <property type="match status" value="1"/>
</dbReference>
<dbReference type="EMBL" id="LR899013">
    <property type="protein sequence ID" value="CAD7090991.1"/>
    <property type="molecule type" value="Genomic_DNA"/>
</dbReference>
<feature type="binding site" evidence="14">
    <location>
        <position position="266"/>
    </location>
    <ligand>
        <name>Zn(2+)</name>
        <dbReference type="ChEBI" id="CHEBI:29105"/>
        <label>2</label>
        <note>catalytic</note>
    </ligand>
</feature>
<evidence type="ECO:0000313" key="18">
    <source>
        <dbReference type="Proteomes" id="UP000594454"/>
    </source>
</evidence>
<feature type="binding site" evidence="14">
    <location>
        <position position="224"/>
    </location>
    <ligand>
        <name>Ca(2+)</name>
        <dbReference type="ChEBI" id="CHEBI:29108"/>
        <label>3</label>
    </ligand>
</feature>
<feature type="binding site" description="in inhibited form" evidence="14">
    <location>
        <position position="111"/>
    </location>
    <ligand>
        <name>Zn(2+)</name>
        <dbReference type="ChEBI" id="CHEBI:29105"/>
        <label>2</label>
        <note>catalytic</note>
    </ligand>
</feature>
<dbReference type="SUPFAM" id="SSF50923">
    <property type="entry name" value="Hemopexin-like domain"/>
    <property type="match status" value="1"/>
</dbReference>
<feature type="repeat" description="Hemopexin" evidence="15">
    <location>
        <begin position="481"/>
        <end position="528"/>
    </location>
</feature>
<evidence type="ECO:0000256" key="7">
    <source>
        <dbReference type="ARBA" id="ARBA00022833"/>
    </source>
</evidence>
<feature type="binding site" evidence="14">
    <location>
        <position position="182"/>
    </location>
    <ligand>
        <name>Ca(2+)</name>
        <dbReference type="ChEBI" id="CHEBI:29108"/>
        <label>2</label>
    </ligand>
</feature>
<evidence type="ECO:0000256" key="8">
    <source>
        <dbReference type="ARBA" id="ARBA00022837"/>
    </source>
</evidence>
<evidence type="ECO:0000256" key="5">
    <source>
        <dbReference type="ARBA" id="ARBA00022737"/>
    </source>
</evidence>
<feature type="binding site" evidence="13">
    <location>
        <position position="258"/>
    </location>
    <ligand>
        <name>Zn(2+)</name>
        <dbReference type="ChEBI" id="CHEBI:29105"/>
        <label>2</label>
        <note>catalytic</note>
    </ligand>
</feature>
<dbReference type="PROSITE" id="PS51642">
    <property type="entry name" value="HEMOPEXIN_2"/>
    <property type="match status" value="4"/>
</dbReference>
<dbReference type="FunFam" id="2.110.10.10:FF:000002">
    <property type="entry name" value="Matrix metallopeptidase 3"/>
    <property type="match status" value="1"/>
</dbReference>
<keyword evidence="7 13" id="KW-0862">Zinc</keyword>
<dbReference type="GO" id="GO:0008270">
    <property type="term" value="F:zinc ion binding"/>
    <property type="evidence" value="ECO:0007669"/>
    <property type="project" value="InterPro"/>
</dbReference>
<dbReference type="InterPro" id="IPR018487">
    <property type="entry name" value="Hemopexin-like_repeat"/>
</dbReference>
<dbReference type="InterPro" id="IPR024079">
    <property type="entry name" value="MetalloPept_cat_dom_sf"/>
</dbReference>
<keyword evidence="8 14" id="KW-0106">Calcium</keyword>
<feature type="binding site" evidence="14">
    <location>
        <position position="533"/>
    </location>
    <ligand>
        <name>Ca(2+)</name>
        <dbReference type="ChEBI" id="CHEBI:29108"/>
        <label>4</label>
    </ligand>
</feature>
<feature type="binding site" evidence="14">
    <location>
        <position position="207"/>
    </location>
    <ligand>
        <name>Zn(2+)</name>
        <dbReference type="ChEBI" id="CHEBI:29105"/>
        <label>1</label>
    </ligand>
</feature>
<dbReference type="InterPro" id="IPR000585">
    <property type="entry name" value="Hemopexin-like_dom"/>
</dbReference>
<evidence type="ECO:0000256" key="13">
    <source>
        <dbReference type="PIRSR" id="PIRSR001191-2"/>
    </source>
</evidence>
<comment type="similarity">
    <text evidence="1">Belongs to the peptidase M10A family.</text>
</comment>
<dbReference type="CDD" id="cd04278">
    <property type="entry name" value="ZnMc_MMP"/>
    <property type="match status" value="1"/>
</dbReference>
<feature type="binding site" evidence="13">
    <location>
        <position position="248"/>
    </location>
    <ligand>
        <name>Zn(2+)</name>
        <dbReference type="ChEBI" id="CHEBI:29105"/>
        <label>2</label>
        <note>catalytic</note>
    </ligand>
</feature>
<dbReference type="PROSITE" id="PS00546">
    <property type="entry name" value="CYSTEINE_SWITCH"/>
    <property type="match status" value="1"/>
</dbReference>
<gene>
    <name evidence="17" type="ORF">HERILL_LOCUS13443</name>
</gene>
<reference evidence="17 18" key="1">
    <citation type="submission" date="2020-11" db="EMBL/GenBank/DDBJ databases">
        <authorList>
            <person name="Wallbank WR R."/>
            <person name="Pardo Diaz C."/>
            <person name="Kozak K."/>
            <person name="Martin S."/>
            <person name="Jiggins C."/>
            <person name="Moest M."/>
            <person name="Warren A I."/>
            <person name="Generalovic N T."/>
            <person name="Byers J.R.P. K."/>
            <person name="Montejo-Kovacevich G."/>
            <person name="Yen C E."/>
        </authorList>
    </citation>
    <scope>NUCLEOTIDE SEQUENCE [LARGE SCALE GENOMIC DNA]</scope>
</reference>
<dbReference type="SMART" id="SM00235">
    <property type="entry name" value="ZnMc"/>
    <property type="match status" value="1"/>
</dbReference>
<dbReference type="InterPro" id="IPR001818">
    <property type="entry name" value="Pept_M10_metallopeptidase"/>
</dbReference>
<keyword evidence="9" id="KW-0482">Metalloprotease</keyword>
<feature type="binding site" evidence="14">
    <location>
        <position position="194"/>
    </location>
    <ligand>
        <name>Zn(2+)</name>
        <dbReference type="ChEBI" id="CHEBI:29105"/>
        <label>1</label>
    </ligand>
</feature>
<dbReference type="SMART" id="SM00120">
    <property type="entry name" value="HX"/>
    <property type="match status" value="4"/>
</dbReference>
<dbReference type="GO" id="GO:0030574">
    <property type="term" value="P:collagen catabolic process"/>
    <property type="evidence" value="ECO:0007669"/>
    <property type="project" value="TreeGrafter"/>
</dbReference>
<feature type="repeat" description="Hemopexin" evidence="15">
    <location>
        <begin position="384"/>
        <end position="429"/>
    </location>
</feature>
<dbReference type="SUPFAM" id="SSF47090">
    <property type="entry name" value="PGBD-like"/>
    <property type="match status" value="1"/>
</dbReference>
<feature type="binding site" evidence="14">
    <location>
        <position position="200"/>
    </location>
    <ligand>
        <name>Ca(2+)</name>
        <dbReference type="ChEBI" id="CHEBI:29108"/>
        <label>3</label>
    </ligand>
</feature>
<dbReference type="GO" id="GO:0030198">
    <property type="term" value="P:extracellular matrix organization"/>
    <property type="evidence" value="ECO:0007669"/>
    <property type="project" value="TreeGrafter"/>
</dbReference>
<accession>A0A7R8V166</accession>
<evidence type="ECO:0000256" key="14">
    <source>
        <dbReference type="PIRSR" id="PIRSR621190-2"/>
    </source>
</evidence>
<keyword evidence="11" id="KW-1015">Disulfide bond</keyword>
<evidence type="ECO:0000256" key="6">
    <source>
        <dbReference type="ARBA" id="ARBA00022801"/>
    </source>
</evidence>
<proteinExistence type="inferred from homology"/>
<feature type="binding site" evidence="14">
    <location>
        <position position="199"/>
    </location>
    <ligand>
        <name>Ca(2+)</name>
        <dbReference type="ChEBI" id="CHEBI:29108"/>
        <label>3</label>
    </ligand>
</feature>
<dbReference type="Proteomes" id="UP000594454">
    <property type="component" value="Chromosome 5"/>
</dbReference>
<feature type="binding site" evidence="14">
    <location>
        <position position="227"/>
    </location>
    <ligand>
        <name>Ca(2+)</name>
        <dbReference type="ChEBI" id="CHEBI:29108"/>
        <label>1</label>
    </ligand>
</feature>
<feature type="domain" description="Peptidase metallopeptidase" evidence="16">
    <location>
        <begin position="129"/>
        <end position="292"/>
    </location>
</feature>
<name>A0A7R8V166_HERIL</name>
<dbReference type="OMA" id="DETPHYP"/>
<dbReference type="InterPro" id="IPR002477">
    <property type="entry name" value="Peptidoglycan-bd-like"/>
</dbReference>
<feature type="binding site" evidence="14">
    <location>
        <position position="487"/>
    </location>
    <ligand>
        <name>Ca(2+)</name>
        <dbReference type="ChEBI" id="CHEBI:29108"/>
        <label>5</label>
    </ligand>
</feature>
<feature type="binding site" evidence="14">
    <location>
        <position position="388"/>
    </location>
    <ligand>
        <name>Ca(2+)</name>
        <dbReference type="ChEBI" id="CHEBI:29108"/>
        <label>4</label>
    </ligand>
</feature>
<dbReference type="GO" id="GO:0031012">
    <property type="term" value="C:extracellular matrix"/>
    <property type="evidence" value="ECO:0007669"/>
    <property type="project" value="InterPro"/>
</dbReference>
<keyword evidence="2" id="KW-0645">Protease</keyword>
<keyword evidence="5" id="KW-0677">Repeat</keyword>
<keyword evidence="10" id="KW-0865">Zymogen</keyword>
<feature type="binding site" evidence="14">
    <location>
        <position position="222"/>
    </location>
    <ligand>
        <name>Zn(2+)</name>
        <dbReference type="ChEBI" id="CHEBI:29105"/>
        <label>1</label>
    </ligand>
</feature>